<keyword evidence="2" id="KW-0547">Nucleotide-binding</keyword>
<dbReference type="GO" id="GO:0003677">
    <property type="term" value="F:DNA binding"/>
    <property type="evidence" value="ECO:0007669"/>
    <property type="project" value="UniProtKB-KW"/>
</dbReference>
<feature type="domain" description="NB-ARC" evidence="6">
    <location>
        <begin position="166"/>
        <end position="337"/>
    </location>
</feature>
<dbReference type="InterPro" id="IPR050905">
    <property type="entry name" value="Plant_NBS-LRR"/>
</dbReference>
<dbReference type="PANTHER" id="PTHR33463">
    <property type="entry name" value="NB-ARC DOMAIN-CONTAINING PROTEIN-RELATED"/>
    <property type="match status" value="1"/>
</dbReference>
<dbReference type="Gene3D" id="3.40.50.300">
    <property type="entry name" value="P-loop containing nucleotide triphosphate hydrolases"/>
    <property type="match status" value="1"/>
</dbReference>
<dbReference type="SUPFAM" id="SSF52540">
    <property type="entry name" value="P-loop containing nucleoside triphosphate hydrolases"/>
    <property type="match status" value="1"/>
</dbReference>
<dbReference type="GO" id="GO:0005524">
    <property type="term" value="F:ATP binding"/>
    <property type="evidence" value="ECO:0007669"/>
    <property type="project" value="UniProtKB-KW"/>
</dbReference>
<keyword evidence="4" id="KW-0067">ATP-binding</keyword>
<dbReference type="Pfam" id="PF00931">
    <property type="entry name" value="NB-ARC"/>
    <property type="match status" value="1"/>
</dbReference>
<dbReference type="AlphaFoldDB" id="A0A6A4R307"/>
<gene>
    <name evidence="8" type="ORF">Lalb_Chr01g0012511</name>
</gene>
<dbReference type="InterPro" id="IPR002182">
    <property type="entry name" value="NB-ARC"/>
</dbReference>
<proteinExistence type="inferred from homology"/>
<dbReference type="EMBL" id="WOCE01000001">
    <property type="protein sequence ID" value="KAE9621325.1"/>
    <property type="molecule type" value="Genomic_DNA"/>
</dbReference>
<organism evidence="8 9">
    <name type="scientific">Lupinus albus</name>
    <name type="common">White lupine</name>
    <name type="synonym">Lupinus termis</name>
    <dbReference type="NCBI Taxonomy" id="3870"/>
    <lineage>
        <taxon>Eukaryota</taxon>
        <taxon>Viridiplantae</taxon>
        <taxon>Streptophyta</taxon>
        <taxon>Embryophyta</taxon>
        <taxon>Tracheophyta</taxon>
        <taxon>Spermatophyta</taxon>
        <taxon>Magnoliopsida</taxon>
        <taxon>eudicotyledons</taxon>
        <taxon>Gunneridae</taxon>
        <taxon>Pentapetalae</taxon>
        <taxon>rosids</taxon>
        <taxon>fabids</taxon>
        <taxon>Fabales</taxon>
        <taxon>Fabaceae</taxon>
        <taxon>Papilionoideae</taxon>
        <taxon>50 kb inversion clade</taxon>
        <taxon>genistoids sensu lato</taxon>
        <taxon>core genistoids</taxon>
        <taxon>Genisteae</taxon>
        <taxon>Lupinus</taxon>
    </lineage>
</organism>
<accession>A0A6A4R307</accession>
<feature type="domain" description="Disease resistance protein At4g27190-like leucine-rich repeats" evidence="7">
    <location>
        <begin position="943"/>
        <end position="992"/>
    </location>
</feature>
<keyword evidence="5" id="KW-0175">Coiled coil</keyword>
<dbReference type="PANTHER" id="PTHR33463:SF203">
    <property type="entry name" value="AAA+ ATPASE DOMAIN-CONTAINING PROTEIN"/>
    <property type="match status" value="1"/>
</dbReference>
<dbReference type="OrthoDB" id="1407888at2759"/>
<dbReference type="GO" id="GO:0006952">
    <property type="term" value="P:defense response"/>
    <property type="evidence" value="ECO:0007669"/>
    <property type="project" value="UniProtKB-KW"/>
</dbReference>
<evidence type="ECO:0000256" key="4">
    <source>
        <dbReference type="ARBA" id="ARBA00022840"/>
    </source>
</evidence>
<dbReference type="InterPro" id="IPR032675">
    <property type="entry name" value="LRR_dom_sf"/>
</dbReference>
<feature type="coiled-coil region" evidence="5">
    <location>
        <begin position="35"/>
        <end position="62"/>
    </location>
</feature>
<feature type="domain" description="Disease resistance protein At4g27190-like leucine-rich repeats" evidence="7">
    <location>
        <begin position="760"/>
        <end position="879"/>
    </location>
</feature>
<keyword evidence="9" id="KW-1185">Reference proteome</keyword>
<dbReference type="InterPro" id="IPR057135">
    <property type="entry name" value="At4g27190-like_LRR"/>
</dbReference>
<evidence type="ECO:0000313" key="8">
    <source>
        <dbReference type="EMBL" id="KAE9621325.1"/>
    </source>
</evidence>
<dbReference type="InterPro" id="IPR027417">
    <property type="entry name" value="P-loop_NTPase"/>
</dbReference>
<dbReference type="Pfam" id="PF23247">
    <property type="entry name" value="LRR_RPS2"/>
    <property type="match status" value="3"/>
</dbReference>
<dbReference type="PRINTS" id="PR00364">
    <property type="entry name" value="DISEASERSIST"/>
</dbReference>
<evidence type="ECO:0000313" key="9">
    <source>
        <dbReference type="Proteomes" id="UP000447434"/>
    </source>
</evidence>
<evidence type="ECO:0000259" key="6">
    <source>
        <dbReference type="Pfam" id="PF00931"/>
    </source>
</evidence>
<comment type="similarity">
    <text evidence="1">Belongs to the disease resistance NB-LRR family.</text>
</comment>
<dbReference type="InterPro" id="IPR042197">
    <property type="entry name" value="Apaf_helical"/>
</dbReference>
<evidence type="ECO:0000256" key="2">
    <source>
        <dbReference type="ARBA" id="ARBA00022741"/>
    </source>
</evidence>
<keyword evidence="8" id="KW-0238">DNA-binding</keyword>
<keyword evidence="3" id="KW-0611">Plant defense</keyword>
<dbReference type="GO" id="GO:0043531">
    <property type="term" value="F:ADP binding"/>
    <property type="evidence" value="ECO:0007669"/>
    <property type="project" value="InterPro"/>
</dbReference>
<protein>
    <submittedName>
        <fullName evidence="8">Putative winged helix-turn-helix DNA-binding domain, leucine-rich repeat domain, L</fullName>
    </submittedName>
</protein>
<feature type="domain" description="Disease resistance protein At4g27190-like leucine-rich repeats" evidence="7">
    <location>
        <begin position="1031"/>
        <end position="1133"/>
    </location>
</feature>
<reference evidence="9" key="1">
    <citation type="journal article" date="2020" name="Nat. Commun.">
        <title>Genome sequence of the cluster root forming white lupin.</title>
        <authorList>
            <person name="Hufnagel B."/>
            <person name="Marques A."/>
            <person name="Soriano A."/>
            <person name="Marques L."/>
            <person name="Divol F."/>
            <person name="Doumas P."/>
            <person name="Sallet E."/>
            <person name="Mancinotti D."/>
            <person name="Carrere S."/>
            <person name="Marande W."/>
            <person name="Arribat S."/>
            <person name="Keller J."/>
            <person name="Huneau C."/>
            <person name="Blein T."/>
            <person name="Aime D."/>
            <person name="Laguerre M."/>
            <person name="Taylor J."/>
            <person name="Schubert V."/>
            <person name="Nelson M."/>
            <person name="Geu-Flores F."/>
            <person name="Crespi M."/>
            <person name="Gallardo-Guerrero K."/>
            <person name="Delaux P.-M."/>
            <person name="Salse J."/>
            <person name="Berges H."/>
            <person name="Guyot R."/>
            <person name="Gouzy J."/>
            <person name="Peret B."/>
        </authorList>
    </citation>
    <scope>NUCLEOTIDE SEQUENCE [LARGE SCALE GENOMIC DNA]</scope>
    <source>
        <strain evidence="9">cv. Amiga</strain>
    </source>
</reference>
<evidence type="ECO:0000256" key="5">
    <source>
        <dbReference type="SAM" id="Coils"/>
    </source>
</evidence>
<evidence type="ECO:0000256" key="1">
    <source>
        <dbReference type="ARBA" id="ARBA00008894"/>
    </source>
</evidence>
<dbReference type="SUPFAM" id="SSF52058">
    <property type="entry name" value="L domain-like"/>
    <property type="match status" value="1"/>
</dbReference>
<evidence type="ECO:0000259" key="7">
    <source>
        <dbReference type="Pfam" id="PF23247"/>
    </source>
</evidence>
<dbReference type="Gene3D" id="1.10.8.430">
    <property type="entry name" value="Helical domain of apoptotic protease-activating factors"/>
    <property type="match status" value="1"/>
</dbReference>
<sequence>MAMDIVESIVSKIMPYAAGSAWSHIGYIIFYKNNVEKLDTQLQSLVAANDSLQQRVNAAIRNGEEIFINVKNSLEKANVSIGDANNFLVDEDHARVGCLNWPLTSLCRMHQLGKKSSDMVNTISEIKTQLNEALKMDTISSLPRLNVSLCPSTRGYEALQSRTLILNQIMQELKDDSLYMIGVHGMGGVGKTTLVEEVAWQAELDDCYGVVIKAIVSNSANVKGIQGQEEDVRQIQDQLADCLGLKFSEPSLQGRARRLRDKIIKEDKVLVIMDDLWRKIDLKEVGVPFGDQHKGCKLLLTSRDLNVLSKEMGTQQNFRLVTLSKEEGWNLFEKEVGNVVKQYHIQTIASEVAEACKGLPLLLVAVAKALKNEEHLYAWIDAFKQLTTHDDDGLSSITNKALDLSYKYLASDRHKSIFLLIGSFGQRFCHIEDLLMWVWGLGLFRKVDTLEDARNKLHKIIDDLKASSLILDKEGNYVTMHDVIREGAAKIASRDQPFFFLEEGTELKEMDELRNCKRIILSWCYISSLPECFDCPKLELLILCGKNKYLKISDDFFSRMRDLKYLNLGRMMCSPSLPPSLSLLKKLKVFYLKRCMLENITLISELTGLEILSLEYTDIEELPKEIGKLIHLRKLNLDNCTKLRLIPANLISSLTRLEELHMGNCFCIQWEVEGSKQCSNASLGELRHLDHLKSLHLQIGDISNMPRDLLIFGKLQRYKILVGHGWRQSWYSETSRTLKLKLSSTTTTSLDDGIKMLLGGVEDLSLAEVKGVRNVLPELTGEGFPLLKHLLVKNCVEILYIIDSTKCLLPPHSFLCLETLIIHDLINLEKICCGQFPKHIFTKLQKIEVVGCEQLKNIFSFSMARNLTKLFRIEISDCEFMRNVIVEQEEECEDNEQINFSKLLSITLMKLPNLVTFSSKKSNITKDSDNLSHPIALFDEKIAMPNLETLKVKSCHNFKYLFSSSLVKTLVKLEKLDIRDCCMMEHIFVQDEDEYLCKEKYEMQPILHNIETVKISECPMLMNIFPSSVLFQNLVDLWIHGCSGIVNIMTSSTARSLVNLSYLWISDCEMLEEIVECENDSDGIGEIAFMKLKKLILSNLPRLTRFCKENFIFKLPLLERLLVEKCPELEAFSPIIFYSAPKLTQVKSQMKFENWW</sequence>
<name>A0A6A4R307_LUPAL</name>
<comment type="caution">
    <text evidence="8">The sequence shown here is derived from an EMBL/GenBank/DDBJ whole genome shotgun (WGS) entry which is preliminary data.</text>
</comment>
<evidence type="ECO:0000256" key="3">
    <source>
        <dbReference type="ARBA" id="ARBA00022821"/>
    </source>
</evidence>
<dbReference type="Gene3D" id="3.80.10.10">
    <property type="entry name" value="Ribonuclease Inhibitor"/>
    <property type="match status" value="3"/>
</dbReference>
<dbReference type="Proteomes" id="UP000447434">
    <property type="component" value="Chromosome 1"/>
</dbReference>
<dbReference type="SUPFAM" id="SSF52047">
    <property type="entry name" value="RNI-like"/>
    <property type="match status" value="1"/>
</dbReference>